<keyword evidence="1" id="KW-1185">Reference proteome</keyword>
<accession>A0A6J2YQD8</accession>
<organism evidence="1 2">
    <name type="scientific">Sitophilus oryzae</name>
    <name type="common">Rice weevil</name>
    <name type="synonym">Curculio oryzae</name>
    <dbReference type="NCBI Taxonomy" id="7048"/>
    <lineage>
        <taxon>Eukaryota</taxon>
        <taxon>Metazoa</taxon>
        <taxon>Ecdysozoa</taxon>
        <taxon>Arthropoda</taxon>
        <taxon>Hexapoda</taxon>
        <taxon>Insecta</taxon>
        <taxon>Pterygota</taxon>
        <taxon>Neoptera</taxon>
        <taxon>Endopterygota</taxon>
        <taxon>Coleoptera</taxon>
        <taxon>Polyphaga</taxon>
        <taxon>Cucujiformia</taxon>
        <taxon>Curculionidae</taxon>
        <taxon>Dryophthorinae</taxon>
        <taxon>Sitophilus</taxon>
    </lineage>
</organism>
<reference evidence="2" key="1">
    <citation type="submission" date="2025-08" db="UniProtKB">
        <authorList>
            <consortium name="RefSeq"/>
        </authorList>
    </citation>
    <scope>IDENTIFICATION</scope>
    <source>
        <tissue evidence="2">Gonads</tissue>
    </source>
</reference>
<evidence type="ECO:0000313" key="2">
    <source>
        <dbReference type="RefSeq" id="XP_030765005.1"/>
    </source>
</evidence>
<name>A0A6J2YQD8_SITOR</name>
<dbReference type="GeneID" id="115889193"/>
<dbReference type="KEGG" id="soy:115889193"/>
<dbReference type="AlphaFoldDB" id="A0A6J2YQD8"/>
<dbReference type="FunFam" id="2.40.70.10:FF:000130">
    <property type="entry name" value="Retrovirus-related Pol polyprotein from transposon opus-like Protein"/>
    <property type="match status" value="1"/>
</dbReference>
<gene>
    <name evidence="2" type="primary">LOC115889193</name>
</gene>
<dbReference type="InterPro" id="IPR043502">
    <property type="entry name" value="DNA/RNA_pol_sf"/>
</dbReference>
<dbReference type="SUPFAM" id="SSF56672">
    <property type="entry name" value="DNA/RNA polymerases"/>
    <property type="match status" value="1"/>
</dbReference>
<dbReference type="PROSITE" id="PS00141">
    <property type="entry name" value="ASP_PROTEASE"/>
    <property type="match status" value="1"/>
</dbReference>
<dbReference type="Gene3D" id="3.10.10.10">
    <property type="entry name" value="HIV Type 1 Reverse Transcriptase, subunit A, domain 1"/>
    <property type="match status" value="1"/>
</dbReference>
<dbReference type="GO" id="GO:0071897">
    <property type="term" value="P:DNA biosynthetic process"/>
    <property type="evidence" value="ECO:0007669"/>
    <property type="project" value="UniProtKB-ARBA"/>
</dbReference>
<evidence type="ECO:0000313" key="1">
    <source>
        <dbReference type="Proteomes" id="UP000504635"/>
    </source>
</evidence>
<dbReference type="InParanoid" id="A0A6J2YQD8"/>
<sequence length="266" mass="29407">MQSALQEGPHPGKRDFTTLRATNAVNPTSRLTNPPATVNSTFSNNHRLVIKDPKTGISFLIDSGSDVSILPKMTRNYDQHNKTCLYAANNTLIPTFGTKCVTVSLGLKRNFTWHFVIAQTDTAILGADFLHHFRLLIDLHGKKIIDTSTNLSYPGKLKLSSSDSVSTIDKNCKYFKLLEEYSAITKLSKTDSYIPHQTTHIIPTDGPPVVSKARRLPADKLTIAKQEFQTLLDQGICRPSNSSWASPLHLLRKNQVPGDLLAITVA</sequence>
<dbReference type="RefSeq" id="XP_030765005.1">
    <property type="nucleotide sequence ID" value="XM_030909145.1"/>
</dbReference>
<dbReference type="Proteomes" id="UP000504635">
    <property type="component" value="Unplaced"/>
</dbReference>
<dbReference type="InterPro" id="IPR001969">
    <property type="entry name" value="Aspartic_peptidase_AS"/>
</dbReference>
<dbReference type="OrthoDB" id="6765241at2759"/>
<dbReference type="GO" id="GO:0004190">
    <property type="term" value="F:aspartic-type endopeptidase activity"/>
    <property type="evidence" value="ECO:0007669"/>
    <property type="project" value="InterPro"/>
</dbReference>
<proteinExistence type="predicted"/>
<dbReference type="GO" id="GO:0006508">
    <property type="term" value="P:proteolysis"/>
    <property type="evidence" value="ECO:0007669"/>
    <property type="project" value="InterPro"/>
</dbReference>
<dbReference type="InterPro" id="IPR021109">
    <property type="entry name" value="Peptidase_aspartic_dom_sf"/>
</dbReference>
<dbReference type="SUPFAM" id="SSF50630">
    <property type="entry name" value="Acid proteases"/>
    <property type="match status" value="1"/>
</dbReference>
<dbReference type="Gene3D" id="2.40.70.10">
    <property type="entry name" value="Acid Proteases"/>
    <property type="match status" value="1"/>
</dbReference>
<protein>
    <submittedName>
        <fullName evidence="2">Uncharacterized protein LOC115889193</fullName>
    </submittedName>
</protein>